<dbReference type="Gene3D" id="3.60.10.10">
    <property type="entry name" value="Endonuclease/exonuclease/phosphatase"/>
    <property type="match status" value="1"/>
</dbReference>
<comment type="caution">
    <text evidence="1">The sequence shown here is derived from an EMBL/GenBank/DDBJ whole genome shotgun (WGS) entry which is preliminary data.</text>
</comment>
<proteinExistence type="predicted"/>
<dbReference type="Proteomes" id="UP000596742">
    <property type="component" value="Unassembled WGS sequence"/>
</dbReference>
<accession>A0A8B6GWU2</accession>
<evidence type="ECO:0008006" key="3">
    <source>
        <dbReference type="Google" id="ProtNLM"/>
    </source>
</evidence>
<dbReference type="AlphaFoldDB" id="A0A8B6GWU2"/>
<sequence length="237" mass="26725">MCNIRDYRLLQGGTSQQSIQSSTKYQSKEDGTQNHIIQYGTKPQSIQDGTKHQSIQDGTKHQRKWEEFECVSGVMTDRQIQAPLKSFKSTGKSIIDFILKFNLIYLTPSSEENCANKFVGSPITTLVTPRICVKPKLNQTSSNLRKIPRTIYSNTFNKLFLISLNVRSVKNKSTSICDFMQSNNADLLALTETWLGSAIDKSVISETTPDGYQIFHIPRENKLGGGVALIQYRCKTF</sequence>
<reference evidence="1" key="1">
    <citation type="submission" date="2018-11" db="EMBL/GenBank/DDBJ databases">
        <authorList>
            <person name="Alioto T."/>
            <person name="Alioto T."/>
        </authorList>
    </citation>
    <scope>NUCLEOTIDE SEQUENCE</scope>
</reference>
<name>A0A8B6GWU2_MYTGA</name>
<keyword evidence="2" id="KW-1185">Reference proteome</keyword>
<dbReference type="EMBL" id="UYJE01009123">
    <property type="protein sequence ID" value="VDI70251.1"/>
    <property type="molecule type" value="Genomic_DNA"/>
</dbReference>
<dbReference type="SUPFAM" id="SSF56219">
    <property type="entry name" value="DNase I-like"/>
    <property type="match status" value="1"/>
</dbReference>
<dbReference type="OrthoDB" id="10072198at2759"/>
<evidence type="ECO:0000313" key="2">
    <source>
        <dbReference type="Proteomes" id="UP000596742"/>
    </source>
</evidence>
<organism evidence="1 2">
    <name type="scientific">Mytilus galloprovincialis</name>
    <name type="common">Mediterranean mussel</name>
    <dbReference type="NCBI Taxonomy" id="29158"/>
    <lineage>
        <taxon>Eukaryota</taxon>
        <taxon>Metazoa</taxon>
        <taxon>Spiralia</taxon>
        <taxon>Lophotrochozoa</taxon>
        <taxon>Mollusca</taxon>
        <taxon>Bivalvia</taxon>
        <taxon>Autobranchia</taxon>
        <taxon>Pteriomorphia</taxon>
        <taxon>Mytilida</taxon>
        <taxon>Mytiloidea</taxon>
        <taxon>Mytilidae</taxon>
        <taxon>Mytilinae</taxon>
        <taxon>Mytilus</taxon>
    </lineage>
</organism>
<evidence type="ECO:0000313" key="1">
    <source>
        <dbReference type="EMBL" id="VDI70251.1"/>
    </source>
</evidence>
<gene>
    <name evidence="1" type="ORF">MGAL_10B038978</name>
</gene>
<dbReference type="InterPro" id="IPR036691">
    <property type="entry name" value="Endo/exonu/phosph_ase_sf"/>
</dbReference>
<protein>
    <recommendedName>
        <fullName evidence="3">Endonuclease/exonuclease/phosphatase domain-containing protein</fullName>
    </recommendedName>
</protein>